<feature type="domain" description="DNA polymerase III beta sliding clamp C-terminal" evidence="13">
    <location>
        <begin position="248"/>
        <end position="367"/>
    </location>
</feature>
<dbReference type="Proteomes" id="UP000632774">
    <property type="component" value="Unassembled WGS sequence"/>
</dbReference>
<feature type="domain" description="DNA polymerase III beta sliding clamp N-terminal" evidence="11">
    <location>
        <begin position="1"/>
        <end position="121"/>
    </location>
</feature>
<keyword evidence="6 10" id="KW-0548">Nucleotidyltransferase</keyword>
<dbReference type="PANTHER" id="PTHR30478:SF0">
    <property type="entry name" value="BETA SLIDING CLAMP"/>
    <property type="match status" value="1"/>
</dbReference>
<dbReference type="SMART" id="SM00480">
    <property type="entry name" value="POL3Bc"/>
    <property type="match status" value="1"/>
</dbReference>
<comment type="similarity">
    <text evidence="2 10">Belongs to the beta sliding clamp family.</text>
</comment>
<proteinExistence type="inferred from homology"/>
<organism evidence="14 15">
    <name type="scientific">Mucilaginibacter boryungensis</name>
    <dbReference type="NCBI Taxonomy" id="768480"/>
    <lineage>
        <taxon>Bacteria</taxon>
        <taxon>Pseudomonadati</taxon>
        <taxon>Bacteroidota</taxon>
        <taxon>Sphingobacteriia</taxon>
        <taxon>Sphingobacteriales</taxon>
        <taxon>Sphingobacteriaceae</taxon>
        <taxon>Mucilaginibacter</taxon>
    </lineage>
</organism>
<reference evidence="14 15" key="1">
    <citation type="submission" date="2020-10" db="EMBL/GenBank/DDBJ databases">
        <title>Mucilaginibacter mali sp. nov., isolated from rhizosphere soil of apple orchard.</title>
        <authorList>
            <person name="Lee J.-S."/>
            <person name="Kim H.S."/>
            <person name="Kim J.-S."/>
        </authorList>
    </citation>
    <scope>NUCLEOTIDE SEQUENCE [LARGE SCALE GENOMIC DNA]</scope>
    <source>
        <strain evidence="14 15">KCTC 23157</strain>
    </source>
</reference>
<evidence type="ECO:0000259" key="11">
    <source>
        <dbReference type="Pfam" id="PF00712"/>
    </source>
</evidence>
<keyword evidence="7 10" id="KW-0235">DNA replication</keyword>
<evidence type="ECO:0000259" key="12">
    <source>
        <dbReference type="Pfam" id="PF02767"/>
    </source>
</evidence>
<dbReference type="InterPro" id="IPR022634">
    <property type="entry name" value="DNA_polIII_beta_N"/>
</dbReference>
<evidence type="ECO:0000313" key="15">
    <source>
        <dbReference type="Proteomes" id="UP000632774"/>
    </source>
</evidence>
<dbReference type="InterPro" id="IPR001001">
    <property type="entry name" value="DNA_polIII_beta"/>
</dbReference>
<evidence type="ECO:0000256" key="2">
    <source>
        <dbReference type="ARBA" id="ARBA00010752"/>
    </source>
</evidence>
<keyword evidence="9" id="KW-0238">DNA-binding</keyword>
<evidence type="ECO:0000256" key="3">
    <source>
        <dbReference type="ARBA" id="ARBA00021035"/>
    </source>
</evidence>
<comment type="caution">
    <text evidence="14">The sequence shown here is derived from an EMBL/GenBank/DDBJ whole genome shotgun (WGS) entry which is preliminary data.</text>
</comment>
<dbReference type="Gene3D" id="3.70.10.10">
    <property type="match status" value="1"/>
</dbReference>
<dbReference type="PIRSF" id="PIRSF000804">
    <property type="entry name" value="DNA_pol_III_b"/>
    <property type="match status" value="1"/>
</dbReference>
<keyword evidence="15" id="KW-1185">Reference proteome</keyword>
<feature type="domain" description="DNA polymerase III beta sliding clamp central" evidence="12">
    <location>
        <begin position="131"/>
        <end position="244"/>
    </location>
</feature>
<evidence type="ECO:0000256" key="9">
    <source>
        <dbReference type="ARBA" id="ARBA00023125"/>
    </source>
</evidence>
<evidence type="ECO:0000313" key="14">
    <source>
        <dbReference type="EMBL" id="MBE9664939.1"/>
    </source>
</evidence>
<dbReference type="Pfam" id="PF02768">
    <property type="entry name" value="DNA_pol3_beta_3"/>
    <property type="match status" value="1"/>
</dbReference>
<keyword evidence="8 10" id="KW-0239">DNA-directed DNA polymerase</keyword>
<dbReference type="GO" id="GO:0003887">
    <property type="term" value="F:DNA-directed DNA polymerase activity"/>
    <property type="evidence" value="ECO:0007669"/>
    <property type="project" value="UniProtKB-EC"/>
</dbReference>
<evidence type="ECO:0000259" key="13">
    <source>
        <dbReference type="Pfam" id="PF02768"/>
    </source>
</evidence>
<dbReference type="EMBL" id="JADFFM010000001">
    <property type="protein sequence ID" value="MBE9664939.1"/>
    <property type="molecule type" value="Genomic_DNA"/>
</dbReference>
<sequence length="375" mass="41361">MRFIVSTSTLLKQLQSVSGALSNSTVLPILENFLFEIKDGNLTISATDLQTSMTTSLQLSEAKENGRIAIPSRILLDTLKSLPEQPIAFSVDDSTFAIEINAGDGKYKLSGENGDDFPKIPVVDNASSVNLPSSVLAEAINKTIFAVSNDELRPAMTGVFCQLTPQSFTFVATDAHKLVRYRRMDAKAETATSFILPKKALNLLKSSLPSEDVNVSVEYNTTSAFFKFGNINLVCRLIDERYPDYEAVIPQNNPNRMTIDRQAFLGSLSRVAIYANKTTHQVRLKINGSELNISSEDIDFSNEAHERLNCQYEGDDMEIGFNARFLIEMLKNLAGEEVALHMSTPNRAGLLLPQGGDENEDVLMLVMPVMLNSYA</sequence>
<dbReference type="CDD" id="cd00140">
    <property type="entry name" value="beta_clamp"/>
    <property type="match status" value="1"/>
</dbReference>
<evidence type="ECO:0000256" key="8">
    <source>
        <dbReference type="ARBA" id="ARBA00022932"/>
    </source>
</evidence>
<evidence type="ECO:0000256" key="1">
    <source>
        <dbReference type="ARBA" id="ARBA00004496"/>
    </source>
</evidence>
<name>A0ABR9XD84_9SPHI</name>
<evidence type="ECO:0000256" key="6">
    <source>
        <dbReference type="ARBA" id="ARBA00022695"/>
    </source>
</evidence>
<evidence type="ECO:0000256" key="10">
    <source>
        <dbReference type="PIRNR" id="PIRNR000804"/>
    </source>
</evidence>
<accession>A0ABR9XD84</accession>
<dbReference type="Gene3D" id="3.10.150.10">
    <property type="entry name" value="DNA Polymerase III, subunit A, domain 2"/>
    <property type="match status" value="1"/>
</dbReference>
<keyword evidence="4 10" id="KW-0963">Cytoplasm</keyword>
<protein>
    <recommendedName>
        <fullName evidence="3 10">Beta sliding clamp</fullName>
    </recommendedName>
</protein>
<dbReference type="InterPro" id="IPR022637">
    <property type="entry name" value="DNA_polIII_beta_cen"/>
</dbReference>
<dbReference type="PANTHER" id="PTHR30478">
    <property type="entry name" value="DNA POLYMERASE III SUBUNIT BETA"/>
    <property type="match status" value="1"/>
</dbReference>
<dbReference type="RefSeq" id="WP_194104362.1">
    <property type="nucleotide sequence ID" value="NZ_JADFFM010000001.1"/>
</dbReference>
<dbReference type="Pfam" id="PF02767">
    <property type="entry name" value="DNA_pol3_beta_2"/>
    <property type="match status" value="1"/>
</dbReference>
<dbReference type="NCBIfam" id="TIGR00663">
    <property type="entry name" value="dnan"/>
    <property type="match status" value="1"/>
</dbReference>
<gene>
    <name evidence="14" type="primary">dnaN</name>
    <name evidence="14" type="ORF">IRJ18_01115</name>
</gene>
<comment type="function">
    <text evidence="10">Confers DNA tethering and processivity to DNA polymerases and other proteins. Acts as a clamp, forming a ring around DNA (a reaction catalyzed by the clamp-loading complex) which diffuses in an ATP-independent manner freely and bidirectionally along dsDNA. Initially characterized for its ability to contact the catalytic subunit of DNA polymerase III (Pol III), a complex, multichain enzyme responsible for most of the replicative synthesis in bacteria; Pol III exhibits 3'-5' exonuclease proofreading activity. The beta chain is required for initiation of replication as well as for processivity of DNA replication.</text>
</comment>
<evidence type="ECO:0000256" key="4">
    <source>
        <dbReference type="ARBA" id="ARBA00022490"/>
    </source>
</evidence>
<comment type="subcellular location">
    <subcellularLocation>
        <location evidence="1 10">Cytoplasm</location>
    </subcellularLocation>
</comment>
<dbReference type="InterPro" id="IPR022635">
    <property type="entry name" value="DNA_polIII_beta_C"/>
</dbReference>
<dbReference type="InterPro" id="IPR046938">
    <property type="entry name" value="DNA_clamp_sf"/>
</dbReference>
<evidence type="ECO:0000256" key="5">
    <source>
        <dbReference type="ARBA" id="ARBA00022679"/>
    </source>
</evidence>
<keyword evidence="5 10" id="KW-0808">Transferase</keyword>
<evidence type="ECO:0000256" key="7">
    <source>
        <dbReference type="ARBA" id="ARBA00022705"/>
    </source>
</evidence>
<dbReference type="Pfam" id="PF00712">
    <property type="entry name" value="DNA_pol3_beta"/>
    <property type="match status" value="1"/>
</dbReference>
<dbReference type="SUPFAM" id="SSF55979">
    <property type="entry name" value="DNA clamp"/>
    <property type="match status" value="3"/>
</dbReference>
<comment type="subunit">
    <text evidence="10">Forms a ring-shaped head-to-tail homodimer around DNA.</text>
</comment>